<proteinExistence type="predicted"/>
<reference evidence="1" key="1">
    <citation type="submission" date="2016-10" db="EMBL/GenBank/DDBJ databases">
        <authorList>
            <person name="de Groot N.N."/>
        </authorList>
    </citation>
    <scope>NUCLEOTIDE SEQUENCE</scope>
</reference>
<dbReference type="AlphaFoldDB" id="A0A1W1CFQ5"/>
<evidence type="ECO:0000313" key="1">
    <source>
        <dbReference type="EMBL" id="SFV64541.1"/>
    </source>
</evidence>
<name>A0A1W1CFQ5_9ZZZZ</name>
<organism evidence="1">
    <name type="scientific">hydrothermal vent metagenome</name>
    <dbReference type="NCBI Taxonomy" id="652676"/>
    <lineage>
        <taxon>unclassified sequences</taxon>
        <taxon>metagenomes</taxon>
        <taxon>ecological metagenomes</taxon>
    </lineage>
</organism>
<gene>
    <name evidence="1" type="ORF">MNB_SV-14-1783</name>
</gene>
<dbReference type="EMBL" id="FPHN01000171">
    <property type="protein sequence ID" value="SFV64541.1"/>
    <property type="molecule type" value="Genomic_DNA"/>
</dbReference>
<evidence type="ECO:0008006" key="2">
    <source>
        <dbReference type="Google" id="ProtNLM"/>
    </source>
</evidence>
<protein>
    <recommendedName>
        <fullName evidence="2">Cytochrome c domain-containing protein</fullName>
    </recommendedName>
</protein>
<accession>A0A1W1CFQ5</accession>
<sequence length="116" mass="13779">MINKIVLICLLTLTLTGKELEDKHKIYKKNCIPCHEYLPYSLEKIYMLYLKTFSGEVTFKASLKAFLKEPMEETSLMPDEWIENFSVKEKTTLSDKELDEAIDSYWEIYDVRNKLR</sequence>